<dbReference type="PANTHER" id="PTHR47576">
    <property type="entry name" value="BRCT DOMAIN DNA REPAIR PROTEIN-RELATED"/>
    <property type="match status" value="1"/>
</dbReference>
<feature type="compositionally biased region" description="Polar residues" evidence="1">
    <location>
        <begin position="68"/>
        <end position="80"/>
    </location>
</feature>
<feature type="region of interest" description="Disordered" evidence="1">
    <location>
        <begin position="295"/>
        <end position="315"/>
    </location>
</feature>
<feature type="compositionally biased region" description="Low complexity" evidence="1">
    <location>
        <begin position="87"/>
        <end position="105"/>
    </location>
</feature>
<evidence type="ECO:0000313" key="3">
    <source>
        <dbReference type="Proteomes" id="UP001485043"/>
    </source>
</evidence>
<keyword evidence="3" id="KW-1185">Reference proteome</keyword>
<sequence>MGRQLQSTTGLQQAWADRPHTAMQQGVPAPIRPRTPSRTTGMSVASRNSNQPGSHQGLAHDSLPLRKGTSSPERSLNSVLGQYETPAGASEGRPGSGSAAAGSAGDTRETACNGARSTKAVFEGMQAVLDPSIPPAEATRGDQHGHVNVCRVQAAWEEGGGCLKRSAHLGKGISHVICLPEAASAWLGMGVSIVSPQWVLRSLKGGEAQRCLQISLDTLPCLPLSEPARAEPAQSISQVPPPVCGGSKSVASGSSGWSHMTPLTLLDGILWSVTTDPLVAMWDRCPASFQDGDPLGEEVIPDSPGADSNEAESRDWGQDVLGVPLTSDDLEAPIYKAHTITILFPLDVSGQQGHTAQCTAVDGAGLSRSHLLKIIHDFYQAPGLRADPPQNDAALAIAKASLPRAAALGARCSLEGLSKVSRDATGTIYELCLGS</sequence>
<protein>
    <recommendedName>
        <fullName evidence="4">BRCT domain-containing protein</fullName>
    </recommendedName>
</protein>
<evidence type="ECO:0000313" key="2">
    <source>
        <dbReference type="EMBL" id="KAK9839760.1"/>
    </source>
</evidence>
<feature type="region of interest" description="Disordered" evidence="1">
    <location>
        <begin position="1"/>
        <end position="113"/>
    </location>
</feature>
<dbReference type="Proteomes" id="UP001485043">
    <property type="component" value="Unassembled WGS sequence"/>
</dbReference>
<organism evidence="2 3">
    <name type="scientific">Apatococcus fuscideae</name>
    <dbReference type="NCBI Taxonomy" id="2026836"/>
    <lineage>
        <taxon>Eukaryota</taxon>
        <taxon>Viridiplantae</taxon>
        <taxon>Chlorophyta</taxon>
        <taxon>core chlorophytes</taxon>
        <taxon>Trebouxiophyceae</taxon>
        <taxon>Chlorellales</taxon>
        <taxon>Chlorellaceae</taxon>
        <taxon>Apatococcus</taxon>
    </lineage>
</organism>
<dbReference type="EMBL" id="JALJOV010001827">
    <property type="protein sequence ID" value="KAK9839760.1"/>
    <property type="molecule type" value="Genomic_DNA"/>
</dbReference>
<feature type="compositionally biased region" description="Polar residues" evidence="1">
    <location>
        <begin position="1"/>
        <end position="12"/>
    </location>
</feature>
<dbReference type="PANTHER" id="PTHR47576:SF2">
    <property type="entry name" value="BRCT DOMAIN DNA REPAIR PROTEIN-RELATED"/>
    <property type="match status" value="1"/>
</dbReference>
<dbReference type="AlphaFoldDB" id="A0AAW1S086"/>
<reference evidence="2 3" key="1">
    <citation type="journal article" date="2024" name="Nat. Commun.">
        <title>Phylogenomics reveals the evolutionary origins of lichenization in chlorophyte algae.</title>
        <authorList>
            <person name="Puginier C."/>
            <person name="Libourel C."/>
            <person name="Otte J."/>
            <person name="Skaloud P."/>
            <person name="Haon M."/>
            <person name="Grisel S."/>
            <person name="Petersen M."/>
            <person name="Berrin J.G."/>
            <person name="Delaux P.M."/>
            <person name="Dal Grande F."/>
            <person name="Keller J."/>
        </authorList>
    </citation>
    <scope>NUCLEOTIDE SEQUENCE [LARGE SCALE GENOMIC DNA]</scope>
    <source>
        <strain evidence="2 3">SAG 2523</strain>
    </source>
</reference>
<evidence type="ECO:0008006" key="4">
    <source>
        <dbReference type="Google" id="ProtNLM"/>
    </source>
</evidence>
<accession>A0AAW1S086</accession>
<evidence type="ECO:0000256" key="1">
    <source>
        <dbReference type="SAM" id="MobiDB-lite"/>
    </source>
</evidence>
<feature type="compositionally biased region" description="Polar residues" evidence="1">
    <location>
        <begin position="36"/>
        <end position="54"/>
    </location>
</feature>
<gene>
    <name evidence="2" type="ORF">WJX84_011335</name>
</gene>
<comment type="caution">
    <text evidence="2">The sequence shown here is derived from an EMBL/GenBank/DDBJ whole genome shotgun (WGS) entry which is preliminary data.</text>
</comment>
<proteinExistence type="predicted"/>
<name>A0AAW1S086_9CHLO</name>